<dbReference type="EMBL" id="CP097463">
    <property type="protein sequence ID" value="WAX57276.1"/>
    <property type="molecule type" value="Genomic_DNA"/>
</dbReference>
<organism evidence="4 5">
    <name type="scientific">Jatrophihabitans cynanchi</name>
    <dbReference type="NCBI Taxonomy" id="2944128"/>
    <lineage>
        <taxon>Bacteria</taxon>
        <taxon>Bacillati</taxon>
        <taxon>Actinomycetota</taxon>
        <taxon>Actinomycetes</taxon>
        <taxon>Jatrophihabitantales</taxon>
        <taxon>Jatrophihabitantaceae</taxon>
        <taxon>Jatrophihabitans</taxon>
    </lineage>
</organism>
<gene>
    <name evidence="4" type="ORF">M6B22_00570</name>
</gene>
<dbReference type="InterPro" id="IPR036271">
    <property type="entry name" value="Tet_transcr_reg_TetR-rel_C_sf"/>
</dbReference>
<dbReference type="Gene3D" id="1.10.357.10">
    <property type="entry name" value="Tetracycline Repressor, domain 2"/>
    <property type="match status" value="1"/>
</dbReference>
<feature type="domain" description="Tetracyclin repressor-like C-terminal" evidence="3">
    <location>
        <begin position="16"/>
        <end position="65"/>
    </location>
</feature>
<reference evidence="4" key="1">
    <citation type="submission" date="2022-05" db="EMBL/GenBank/DDBJ databases">
        <title>Jatrophihabitans sp. SB3-54 whole genome sequence.</title>
        <authorList>
            <person name="Suh M.K."/>
            <person name="Eom M.K."/>
            <person name="Kim J.S."/>
            <person name="Kim H.S."/>
            <person name="Do H.E."/>
            <person name="Shin Y.K."/>
            <person name="Lee J.-S."/>
        </authorList>
    </citation>
    <scope>NUCLEOTIDE SEQUENCE</scope>
    <source>
        <strain evidence="4">SB3-54</strain>
    </source>
</reference>
<keyword evidence="5" id="KW-1185">Reference proteome</keyword>
<evidence type="ECO:0000259" key="3">
    <source>
        <dbReference type="Pfam" id="PF16859"/>
    </source>
</evidence>
<dbReference type="SUPFAM" id="SSF48498">
    <property type="entry name" value="Tetracyclin repressor-like, C-terminal domain"/>
    <property type="match status" value="1"/>
</dbReference>
<accession>A0ABY7K2B4</accession>
<keyword evidence="1" id="KW-0805">Transcription regulation</keyword>
<dbReference type="Proteomes" id="UP001164693">
    <property type="component" value="Chromosome"/>
</dbReference>
<protein>
    <submittedName>
        <fullName evidence="4">TetR/AcrR family transcriptional regulator C-terminal ligand-binding domain-containing protein</fullName>
    </submittedName>
</protein>
<name>A0ABY7K2B4_9ACTN</name>
<dbReference type="InterPro" id="IPR011075">
    <property type="entry name" value="TetR_C"/>
</dbReference>
<dbReference type="Pfam" id="PF16859">
    <property type="entry name" value="TetR_C_11"/>
    <property type="match status" value="1"/>
</dbReference>
<sequence length="66" mass="7229">MAPRPANCRAAREIPLPDVGDLRSDLYAFLRATFRAGRRAGIAPVRKALMAEAQLDAPFAEAFRTT</sequence>
<evidence type="ECO:0000256" key="2">
    <source>
        <dbReference type="ARBA" id="ARBA00023163"/>
    </source>
</evidence>
<dbReference type="RefSeq" id="WP_269443815.1">
    <property type="nucleotide sequence ID" value="NZ_CP097463.1"/>
</dbReference>
<proteinExistence type="predicted"/>
<evidence type="ECO:0000313" key="4">
    <source>
        <dbReference type="EMBL" id="WAX57276.1"/>
    </source>
</evidence>
<evidence type="ECO:0000256" key="1">
    <source>
        <dbReference type="ARBA" id="ARBA00023015"/>
    </source>
</evidence>
<evidence type="ECO:0000313" key="5">
    <source>
        <dbReference type="Proteomes" id="UP001164693"/>
    </source>
</evidence>
<keyword evidence="2" id="KW-0804">Transcription</keyword>